<dbReference type="AlphaFoldDB" id="A0A0E9VUQ0"/>
<proteinExistence type="predicted"/>
<reference evidence="1" key="2">
    <citation type="journal article" date="2015" name="Fish Shellfish Immunol.">
        <title>Early steps in the European eel (Anguilla anguilla)-Vibrio vulnificus interaction in the gills: Role of the RtxA13 toxin.</title>
        <authorList>
            <person name="Callol A."/>
            <person name="Pajuelo D."/>
            <person name="Ebbesson L."/>
            <person name="Teles M."/>
            <person name="MacKenzie S."/>
            <person name="Amaro C."/>
        </authorList>
    </citation>
    <scope>NUCLEOTIDE SEQUENCE</scope>
</reference>
<protein>
    <submittedName>
        <fullName evidence="1">Uncharacterized protein</fullName>
    </submittedName>
</protein>
<reference evidence="1" key="1">
    <citation type="submission" date="2014-11" db="EMBL/GenBank/DDBJ databases">
        <authorList>
            <person name="Amaro Gonzalez C."/>
        </authorList>
    </citation>
    <scope>NUCLEOTIDE SEQUENCE</scope>
</reference>
<organism evidence="1">
    <name type="scientific">Anguilla anguilla</name>
    <name type="common">European freshwater eel</name>
    <name type="synonym">Muraena anguilla</name>
    <dbReference type="NCBI Taxonomy" id="7936"/>
    <lineage>
        <taxon>Eukaryota</taxon>
        <taxon>Metazoa</taxon>
        <taxon>Chordata</taxon>
        <taxon>Craniata</taxon>
        <taxon>Vertebrata</taxon>
        <taxon>Euteleostomi</taxon>
        <taxon>Actinopterygii</taxon>
        <taxon>Neopterygii</taxon>
        <taxon>Teleostei</taxon>
        <taxon>Anguilliformes</taxon>
        <taxon>Anguillidae</taxon>
        <taxon>Anguilla</taxon>
    </lineage>
</organism>
<accession>A0A0E9VUQ0</accession>
<sequence length="50" mass="5976">MSQHTTVCTYDYLRLLEMLLADFATTKLAQTFHPPEDPNKWKCCFMIKFF</sequence>
<name>A0A0E9VUQ0_ANGAN</name>
<evidence type="ECO:0000313" key="1">
    <source>
        <dbReference type="EMBL" id="JAH81767.1"/>
    </source>
</evidence>
<dbReference type="EMBL" id="GBXM01026810">
    <property type="protein sequence ID" value="JAH81767.1"/>
    <property type="molecule type" value="Transcribed_RNA"/>
</dbReference>